<dbReference type="GO" id="GO:0016491">
    <property type="term" value="F:oxidoreductase activity"/>
    <property type="evidence" value="ECO:0007669"/>
    <property type="project" value="UniProtKB-KW"/>
</dbReference>
<name>A0A2Z3JNJ6_9DEIO</name>
<evidence type="ECO:0000256" key="2">
    <source>
        <dbReference type="ARBA" id="ARBA00023002"/>
    </source>
</evidence>
<keyword evidence="2" id="KW-0560">Oxidoreductase</keyword>
<dbReference type="SUPFAM" id="SSF51735">
    <property type="entry name" value="NAD(P)-binding Rossmann-fold domains"/>
    <property type="match status" value="1"/>
</dbReference>
<keyword evidence="6" id="KW-1185">Reference proteome</keyword>
<evidence type="ECO:0000313" key="6">
    <source>
        <dbReference type="Proteomes" id="UP000245368"/>
    </source>
</evidence>
<dbReference type="InterPro" id="IPR002347">
    <property type="entry name" value="SDR_fam"/>
</dbReference>
<evidence type="ECO:0000256" key="1">
    <source>
        <dbReference type="ARBA" id="ARBA00006484"/>
    </source>
</evidence>
<dbReference type="SMART" id="SM00822">
    <property type="entry name" value="PKS_KR"/>
    <property type="match status" value="1"/>
</dbReference>
<dbReference type="InterPro" id="IPR020904">
    <property type="entry name" value="Sc_DH/Rdtase_CS"/>
</dbReference>
<dbReference type="InterPro" id="IPR057326">
    <property type="entry name" value="KR_dom"/>
</dbReference>
<evidence type="ECO:0000313" key="5">
    <source>
        <dbReference type="EMBL" id="AWN22764.1"/>
    </source>
</evidence>
<dbReference type="EMBL" id="CP029494">
    <property type="protein sequence ID" value="AWN22764.1"/>
    <property type="molecule type" value="Genomic_DNA"/>
</dbReference>
<accession>A0A2Z3JNJ6</accession>
<dbReference type="KEGG" id="dez:DKM44_05575"/>
<dbReference type="RefSeq" id="WP_109826047.1">
    <property type="nucleotide sequence ID" value="NZ_CP029494.1"/>
</dbReference>
<dbReference type="OrthoDB" id="9775296at2"/>
<dbReference type="GO" id="GO:0016020">
    <property type="term" value="C:membrane"/>
    <property type="evidence" value="ECO:0007669"/>
    <property type="project" value="TreeGrafter"/>
</dbReference>
<feature type="transmembrane region" description="Helical" evidence="3">
    <location>
        <begin position="315"/>
        <end position="334"/>
    </location>
</feature>
<organism evidence="5 6">
    <name type="scientific">Deinococcus irradiatisoli</name>
    <dbReference type="NCBI Taxonomy" id="2202254"/>
    <lineage>
        <taxon>Bacteria</taxon>
        <taxon>Thermotogati</taxon>
        <taxon>Deinococcota</taxon>
        <taxon>Deinococci</taxon>
        <taxon>Deinococcales</taxon>
        <taxon>Deinococcaceae</taxon>
        <taxon>Deinococcus</taxon>
    </lineage>
</organism>
<feature type="domain" description="Ketoreductase" evidence="4">
    <location>
        <begin position="8"/>
        <end position="194"/>
    </location>
</feature>
<keyword evidence="3" id="KW-0812">Transmembrane</keyword>
<dbReference type="NCBIfam" id="NF005495">
    <property type="entry name" value="PRK07109.1"/>
    <property type="match status" value="1"/>
</dbReference>
<protein>
    <submittedName>
        <fullName evidence="5">Short-chain dehydrogenase</fullName>
    </submittedName>
</protein>
<proteinExistence type="inferred from homology"/>
<dbReference type="InterPro" id="IPR036291">
    <property type="entry name" value="NAD(P)-bd_dom_sf"/>
</dbReference>
<dbReference type="PRINTS" id="PR00081">
    <property type="entry name" value="GDHRDH"/>
</dbReference>
<gene>
    <name evidence="5" type="ORF">DKM44_05575</name>
</gene>
<dbReference type="PROSITE" id="PS00061">
    <property type="entry name" value="ADH_SHORT"/>
    <property type="match status" value="1"/>
</dbReference>
<dbReference type="AlphaFoldDB" id="A0A2Z3JNJ6"/>
<evidence type="ECO:0000256" key="3">
    <source>
        <dbReference type="SAM" id="Phobius"/>
    </source>
</evidence>
<dbReference type="PANTHER" id="PTHR44196">
    <property type="entry name" value="DEHYDROGENASE/REDUCTASE SDR FAMILY MEMBER 7B"/>
    <property type="match status" value="1"/>
</dbReference>
<keyword evidence="3" id="KW-0472">Membrane</keyword>
<dbReference type="Proteomes" id="UP000245368">
    <property type="component" value="Chromosome"/>
</dbReference>
<dbReference type="Gene3D" id="3.40.50.720">
    <property type="entry name" value="NAD(P)-binding Rossmann-like Domain"/>
    <property type="match status" value="1"/>
</dbReference>
<comment type="similarity">
    <text evidence="1">Belongs to the short-chain dehydrogenases/reductases (SDR) family.</text>
</comment>
<dbReference type="PANTHER" id="PTHR44196:SF1">
    <property type="entry name" value="DEHYDROGENASE_REDUCTASE SDR FAMILY MEMBER 7B"/>
    <property type="match status" value="1"/>
</dbReference>
<reference evidence="5 6" key="1">
    <citation type="submission" date="2018-05" db="EMBL/GenBank/DDBJ databases">
        <title>Complete Genome Sequence of Deinococcus sp. strain 17bor-2.</title>
        <authorList>
            <person name="Srinivasan S."/>
        </authorList>
    </citation>
    <scope>NUCLEOTIDE SEQUENCE [LARGE SCALE GENOMIC DNA]</scope>
    <source>
        <strain evidence="5 6">17bor-2</strain>
    </source>
</reference>
<dbReference type="Pfam" id="PF00106">
    <property type="entry name" value="adh_short"/>
    <property type="match status" value="1"/>
</dbReference>
<sequence length="336" mass="36538">MSKSKQPRVVVVTGASAGAGRAVAVAFGRRGDKVALIARGKAGLEGAKTEVESAGGTALVVPCDVADADAVEAAAERIEQELGPIDVWVNVAMTGVFSYVKDMKPEEYKRVTEVNYLGFVYGTLSALKRMLPRDSGRIIQFGSALAYRGIPLQSAYCGSKHAIQGFCDSLRAELLSEGSQVTVSMVQMPAINTPQFDWLRSRMPRKAQPVPPIYQPEIPAEAILYAADTGRRELLVGASTWVAVWGNNFLPALGDWYLSRTGIQGQMTDEKQPENAPDNMFHPLDDDRDWGMHGRFDQRSRSGSWQLPLDMHRSLFAAALAVTAAGLWGVGRALRR</sequence>
<keyword evidence="3" id="KW-1133">Transmembrane helix</keyword>
<evidence type="ECO:0000259" key="4">
    <source>
        <dbReference type="SMART" id="SM00822"/>
    </source>
</evidence>